<accession>A0A0P1IBZ3</accession>
<dbReference type="InterPro" id="IPR046560">
    <property type="entry name" value="DUF6714"/>
</dbReference>
<evidence type="ECO:0000313" key="1">
    <source>
        <dbReference type="EMBL" id="CUK04181.1"/>
    </source>
</evidence>
<dbReference type="OrthoDB" id="7842280at2"/>
<sequence>MPKVTTTTEALATQIIAAFDGLNPPADDELLHPECMDDVDILEFYGGVKWYEMTDQMIVNGYAAPTAFSAKAFQYYIPAYLIWTLRNSDSPEYASESILLALDPGTSKEMLHEFRKSKFSQLTPAQKEAVLRFLYYLSDHPELGEFAEAALVNYWIEYGVR</sequence>
<dbReference type="EMBL" id="CYUD01000007">
    <property type="protein sequence ID" value="CUK04181.1"/>
    <property type="molecule type" value="Genomic_DNA"/>
</dbReference>
<dbReference type="RefSeq" id="WP_058282284.1">
    <property type="nucleotide sequence ID" value="NZ_CYUD01000007.1"/>
</dbReference>
<evidence type="ECO:0000313" key="2">
    <source>
        <dbReference type="Proteomes" id="UP000051260"/>
    </source>
</evidence>
<gene>
    <name evidence="1" type="ORF">RUE5091_02597</name>
</gene>
<dbReference type="Pfam" id="PF20461">
    <property type="entry name" value="DUF6714"/>
    <property type="match status" value="1"/>
</dbReference>
<protein>
    <submittedName>
        <fullName evidence="1">Uncharacterized protein</fullName>
    </submittedName>
</protein>
<dbReference type="Proteomes" id="UP000051260">
    <property type="component" value="Unassembled WGS sequence"/>
</dbReference>
<proteinExistence type="predicted"/>
<dbReference type="STRING" id="1715692.RUE5091_02597"/>
<dbReference type="AlphaFoldDB" id="A0A0P1IBZ3"/>
<organism evidence="1 2">
    <name type="scientific">Ruegeria denitrificans</name>
    <dbReference type="NCBI Taxonomy" id="1715692"/>
    <lineage>
        <taxon>Bacteria</taxon>
        <taxon>Pseudomonadati</taxon>
        <taxon>Pseudomonadota</taxon>
        <taxon>Alphaproteobacteria</taxon>
        <taxon>Rhodobacterales</taxon>
        <taxon>Roseobacteraceae</taxon>
        <taxon>Ruegeria</taxon>
    </lineage>
</organism>
<reference evidence="2" key="1">
    <citation type="submission" date="2015-09" db="EMBL/GenBank/DDBJ databases">
        <authorList>
            <person name="Rodrigo-Torres L."/>
            <person name="Arahal D.R."/>
        </authorList>
    </citation>
    <scope>NUCLEOTIDE SEQUENCE [LARGE SCALE GENOMIC DNA]</scope>
    <source>
        <strain evidence="2">CECT 5091</strain>
    </source>
</reference>
<name>A0A0P1IBZ3_9RHOB</name>
<keyword evidence="2" id="KW-1185">Reference proteome</keyword>